<comment type="caution">
    <text evidence="2">The sequence shown here is derived from an EMBL/GenBank/DDBJ whole genome shotgun (WGS) entry which is preliminary data.</text>
</comment>
<organism evidence="2 3">
    <name type="scientific">Natronococcus amylolyticus DSM 10524</name>
    <dbReference type="NCBI Taxonomy" id="1227497"/>
    <lineage>
        <taxon>Archaea</taxon>
        <taxon>Methanobacteriati</taxon>
        <taxon>Methanobacteriota</taxon>
        <taxon>Stenosarchaea group</taxon>
        <taxon>Halobacteria</taxon>
        <taxon>Halobacteriales</taxon>
        <taxon>Natrialbaceae</taxon>
        <taxon>Natronococcus</taxon>
    </lineage>
</organism>
<dbReference type="STRING" id="1227497.C491_17744"/>
<dbReference type="EMBL" id="AOIB01000033">
    <property type="protein sequence ID" value="ELY54964.1"/>
    <property type="molecule type" value="Genomic_DNA"/>
</dbReference>
<proteinExistence type="predicted"/>
<dbReference type="Gene3D" id="3.90.25.10">
    <property type="entry name" value="UDP-galactose 4-epimerase, domain 1"/>
    <property type="match status" value="1"/>
</dbReference>
<dbReference type="RefSeq" id="WP_005558617.1">
    <property type="nucleotide sequence ID" value="NZ_AOIB01000033.1"/>
</dbReference>
<feature type="region of interest" description="Disordered" evidence="1">
    <location>
        <begin position="1"/>
        <end position="42"/>
    </location>
</feature>
<gene>
    <name evidence="2" type="ORF">C491_17744</name>
</gene>
<dbReference type="Proteomes" id="UP000011688">
    <property type="component" value="Unassembled WGS sequence"/>
</dbReference>
<protein>
    <submittedName>
        <fullName evidence="2">NAD-dependent epimerase/dehydratase</fullName>
    </submittedName>
</protein>
<keyword evidence="3" id="KW-1185">Reference proteome</keyword>
<feature type="compositionally biased region" description="Polar residues" evidence="1">
    <location>
        <begin position="13"/>
        <end position="34"/>
    </location>
</feature>
<reference evidence="2 3" key="1">
    <citation type="journal article" date="2014" name="PLoS Genet.">
        <title>Phylogenetically driven sequencing of extremely halophilic archaea reveals strategies for static and dynamic osmo-response.</title>
        <authorList>
            <person name="Becker E.A."/>
            <person name="Seitzer P.M."/>
            <person name="Tritt A."/>
            <person name="Larsen D."/>
            <person name="Krusor M."/>
            <person name="Yao A.I."/>
            <person name="Wu D."/>
            <person name="Madern D."/>
            <person name="Eisen J.A."/>
            <person name="Darling A.E."/>
            <person name="Facciotti M.T."/>
        </authorList>
    </citation>
    <scope>NUCLEOTIDE SEQUENCE [LARGE SCALE GENOMIC DNA]</scope>
    <source>
        <strain evidence="2 3">DSM 10524</strain>
    </source>
</reference>
<dbReference type="AlphaFoldDB" id="L9WZQ0"/>
<dbReference type="InterPro" id="IPR036291">
    <property type="entry name" value="NAD(P)-bd_dom_sf"/>
</dbReference>
<dbReference type="eggNOG" id="arCOG01369">
    <property type="taxonomic scope" value="Archaea"/>
</dbReference>
<dbReference type="SUPFAM" id="SSF51735">
    <property type="entry name" value="NAD(P)-binding Rossmann-fold domains"/>
    <property type="match status" value="1"/>
</dbReference>
<name>L9WZQ0_9EURY</name>
<sequence>MTGHSPHRGVAESSRTPTPEQPTSHSHADISTANALLGDEPTRDIREGVREFIDWDQATREWDEPLVRQS</sequence>
<evidence type="ECO:0000313" key="3">
    <source>
        <dbReference type="Proteomes" id="UP000011688"/>
    </source>
</evidence>
<evidence type="ECO:0000256" key="1">
    <source>
        <dbReference type="SAM" id="MobiDB-lite"/>
    </source>
</evidence>
<accession>L9WZQ0</accession>
<evidence type="ECO:0000313" key="2">
    <source>
        <dbReference type="EMBL" id="ELY54964.1"/>
    </source>
</evidence>